<dbReference type="PANTHER" id="PTHR42648">
    <property type="entry name" value="TRANSPOSASE, PUTATIVE-RELATED"/>
    <property type="match status" value="1"/>
</dbReference>
<keyword evidence="2" id="KW-0479">Metal-binding</keyword>
<evidence type="ECO:0000256" key="7">
    <source>
        <dbReference type="SAM" id="MobiDB-lite"/>
    </source>
</evidence>
<feature type="compositionally biased region" description="Basic and acidic residues" evidence="7">
    <location>
        <begin position="2619"/>
        <end position="2640"/>
    </location>
</feature>
<dbReference type="PROSITE" id="PS50158">
    <property type="entry name" value="ZF_CCHC"/>
    <property type="match status" value="1"/>
</dbReference>
<dbReference type="InterPro" id="IPR013103">
    <property type="entry name" value="RVT_2"/>
</dbReference>
<dbReference type="Gene3D" id="3.30.70.270">
    <property type="match status" value="1"/>
</dbReference>
<dbReference type="GO" id="GO:0004190">
    <property type="term" value="F:aspartic-type endopeptidase activity"/>
    <property type="evidence" value="ECO:0007669"/>
    <property type="project" value="UniProtKB-KW"/>
</dbReference>
<feature type="region of interest" description="Disordered" evidence="7">
    <location>
        <begin position="2615"/>
        <end position="2640"/>
    </location>
</feature>
<keyword evidence="1" id="KW-0645">Protease</keyword>
<dbReference type="InterPro" id="IPR025724">
    <property type="entry name" value="GAG-pre-integrase_dom"/>
</dbReference>
<dbReference type="InterPro" id="IPR054722">
    <property type="entry name" value="PolX-like_BBD"/>
</dbReference>
<feature type="region of interest" description="Disordered" evidence="7">
    <location>
        <begin position="2849"/>
        <end position="2871"/>
    </location>
</feature>
<comment type="caution">
    <text evidence="9">The sequence shown here is derived from an EMBL/GenBank/DDBJ whole genome shotgun (WGS) entry which is preliminary data.</text>
</comment>
<feature type="coiled-coil region" evidence="6">
    <location>
        <begin position="1217"/>
        <end position="1244"/>
    </location>
</feature>
<dbReference type="SUPFAM" id="SSF57756">
    <property type="entry name" value="Retrovirus zinc finger-like domains"/>
    <property type="match status" value="1"/>
</dbReference>
<dbReference type="Gene3D" id="4.10.60.10">
    <property type="entry name" value="Zinc finger, CCHC-type"/>
    <property type="match status" value="1"/>
</dbReference>
<keyword evidence="5" id="KW-0862">Zinc</keyword>
<dbReference type="SUPFAM" id="SSF56672">
    <property type="entry name" value="DNA/RNA polymerases"/>
    <property type="match status" value="1"/>
</dbReference>
<keyword evidence="6" id="KW-0175">Coiled coil</keyword>
<evidence type="ECO:0000256" key="6">
    <source>
        <dbReference type="SAM" id="Coils"/>
    </source>
</evidence>
<feature type="region of interest" description="Disordered" evidence="7">
    <location>
        <begin position="459"/>
        <end position="504"/>
    </location>
</feature>
<dbReference type="InterPro" id="IPR043502">
    <property type="entry name" value="DNA/RNA_pol_sf"/>
</dbReference>
<dbReference type="GO" id="GO:0008270">
    <property type="term" value="F:zinc ion binding"/>
    <property type="evidence" value="ECO:0007669"/>
    <property type="project" value="UniProtKB-KW"/>
</dbReference>
<dbReference type="InterPro" id="IPR057670">
    <property type="entry name" value="SH3_retrovirus"/>
</dbReference>
<dbReference type="GO" id="GO:0006508">
    <property type="term" value="P:proteolysis"/>
    <property type="evidence" value="ECO:0007669"/>
    <property type="project" value="UniProtKB-KW"/>
</dbReference>
<protein>
    <submittedName>
        <fullName evidence="9">Putative ribonuclease H-like domain-containing protein</fullName>
    </submittedName>
</protein>
<evidence type="ECO:0000256" key="2">
    <source>
        <dbReference type="ARBA" id="ARBA00022723"/>
    </source>
</evidence>
<dbReference type="Pfam" id="PF07727">
    <property type="entry name" value="RVT_2"/>
    <property type="match status" value="1"/>
</dbReference>
<evidence type="ECO:0000256" key="3">
    <source>
        <dbReference type="ARBA" id="ARBA00022750"/>
    </source>
</evidence>
<dbReference type="InterPro" id="IPR043128">
    <property type="entry name" value="Rev_trsase/Diguanyl_cyclase"/>
</dbReference>
<organism evidence="9">
    <name type="scientific">Tanacetum cinerariifolium</name>
    <name type="common">Dalmatian daisy</name>
    <name type="synonym">Chrysanthemum cinerariifolium</name>
    <dbReference type="NCBI Taxonomy" id="118510"/>
    <lineage>
        <taxon>Eukaryota</taxon>
        <taxon>Viridiplantae</taxon>
        <taxon>Streptophyta</taxon>
        <taxon>Embryophyta</taxon>
        <taxon>Tracheophyta</taxon>
        <taxon>Spermatophyta</taxon>
        <taxon>Magnoliopsida</taxon>
        <taxon>eudicotyledons</taxon>
        <taxon>Gunneridae</taxon>
        <taxon>Pentapetalae</taxon>
        <taxon>asterids</taxon>
        <taxon>campanulids</taxon>
        <taxon>Asterales</taxon>
        <taxon>Asteraceae</taxon>
        <taxon>Asteroideae</taxon>
        <taxon>Anthemideae</taxon>
        <taxon>Anthemidinae</taxon>
        <taxon>Tanacetum</taxon>
    </lineage>
</organism>
<accession>A0A6L2KKI8</accession>
<evidence type="ECO:0000313" key="9">
    <source>
        <dbReference type="EMBL" id="GEU50003.1"/>
    </source>
</evidence>
<proteinExistence type="predicted"/>
<feature type="coiled-coil region" evidence="6">
    <location>
        <begin position="3001"/>
        <end position="3091"/>
    </location>
</feature>
<keyword evidence="5" id="KW-0863">Zinc-finger</keyword>
<dbReference type="Pfam" id="PF13976">
    <property type="entry name" value="gag_pre-integrs"/>
    <property type="match status" value="1"/>
</dbReference>
<dbReference type="InterPro" id="IPR036875">
    <property type="entry name" value="Znf_CCHC_sf"/>
</dbReference>
<keyword evidence="3" id="KW-0064">Aspartyl protease</keyword>
<dbReference type="Pfam" id="PF14223">
    <property type="entry name" value="Retrotran_gag_2"/>
    <property type="match status" value="1"/>
</dbReference>
<feature type="compositionally biased region" description="Basic residues" evidence="7">
    <location>
        <begin position="468"/>
        <end position="481"/>
    </location>
</feature>
<keyword evidence="4" id="KW-0378">Hydrolase</keyword>
<evidence type="ECO:0000256" key="4">
    <source>
        <dbReference type="ARBA" id="ARBA00022801"/>
    </source>
</evidence>
<evidence type="ECO:0000256" key="1">
    <source>
        <dbReference type="ARBA" id="ARBA00022670"/>
    </source>
</evidence>
<feature type="coiled-coil region" evidence="6">
    <location>
        <begin position="514"/>
        <end position="566"/>
    </location>
</feature>
<sequence>MLIRWVLLLQGFDIEIKDKKGAENLAVDHFSRLKNPDLGTFTEEEIADECLDEHLMNVHVGMNITIFLMDFQDFNRTRGLRKDNIHLSYGTFSYRRMPFGLCNAPATFQICMTTIFHDIVEDFMEVFMDDLSDTKPMLIRWVPLLQGFDIEIKDKKGAENLAVDHFLRLKNPDLGTFTKEEIADECLDEHLMIYMDDPNITMEEYIRLEEEKVRRRVKVYNWETATYDKIWYDEDVHDLISIENEFSAIVFNDALTSEVEFSCEPTIIIMEYLLKISKKACILELKQRYFEDYYSDILYVVFIKEDMVYLCMHFTKDHEGNKINTSYPEKINTRGINEIRVTQVFLGRFSTRRVNLKFGVSEIGCLDKQRFGLELKGYLINDDYADLVQHAVYTYHCQLKVNAARPKPTTARVYAVESLARMGYEKPSEQAYNLQSFLLSPIEEVGILQADAQPIPIPILTEPYTSKPQKKHKTKRKHTQKPKVPLTESPAEHNVPLPSPSHDPLPCGEDNLKLKELMDLCTNLSNKVLDMESEVLDIKSTYKAKIEKLESRVERLEEKNRVLKEHKGVHSTIDFDEPVMEKEESSKQGRKITDIDADVLSMLDVNDEEPADVEEVLKVVKAAKLTTEVVTTAEVDVNVASVQDTLITATEVTKVIVLRKRRGVIIQDPKETTTTVTVQPKNMAGYKMDYFKGMSYDEIRPLFEKHYNYNQAFLNKVNEGIKVPEQEIVPDDDDVYTDATPLASKIPIINYKIHTERNRPHFKIIKVDGNHRLFLSFSTMMKNFDREDLESLWKIIRERFEKTEPKNYSDDYLLNTLKIMFEKPNFEANVWKDQKGKYGLAKIKVDDESEMYLELLRLVRRQLNEGKNELKARGTLLMALPDKHQLNFNSHKDAKTLMEAIKKRFGENIETKKVQKSLLKQQFENFTGSGSEGLDQIHDRFQKLVSQLEIHGVSLSQEDVNPKFLRSLPSDWKAHTLIWRNKADLEDKSLDDFTTNLVIVAVTVSAVGSKLPASPLPNVDSLSNAVIYSFFASRSSSPQLDNKDLKQIDVDDLEEMDLRWQMAMLTMRARRFLQRTYRNLGANETASMGFDMTKVECYHCLRKGHFARECRSSKDQRRPGTAEPHRRIIPVETSTSNALVSQCDGTGSYDWSYQAEEEPVNFALIAFSSNSSSSSSDNETGLESVEARLLVYKQNESVFEENIKMLNIEVQLRDTALVTLRKKLEASEKEMDDLKLKLEKFQTSSKNLTAFDYETCPPSNLYDRFVPSGRDHVVPPPYTGTFMPPKPDLVFHTAPFAETEHLVSDSKEDSEPNDPQQSVFSFAQSSKHVKPLRHSVQPIETTFQAVTSVLASPQSDSNGKIRNRKTCFYASKPLQHSISPAVLPQSQSVLTTAVRRGNPQQALQHKRVIDSGCSRNMTGNMSYFSDFEELNGGYVSFGGNPKGGKITGKGKIKTVLLRVPRENNMYNVNLKNIIPSGDLTCLFAKATINESNLWHRRLGYISFKTINKMVKGNLVRGLPTKVFANDHSCVACKKGKQHRASYSLLPIPFWAEAVNTACYVQNRVLVTKPHNKTPYELLHGRSPSIGFMKPFGCLVTILNTLDHLGKFQGKVDEGFLVGYSVCSKAFRVFNSKTRIVQETLHVIFLENKPNVTGGCPTWLFDIDSLSGTMNYYPVSVANQANSGAGFQDSFDAEKAGEEVTQTYVLFPAWSAGSTNPQDNDKDALVDGKEHGYKDLNVEFEECSNTSSNGVNAASSLVPTAGHNFINNTNNFSAAGPSNTAVSPTYENSSFQNASTYSYDPDMPALEDFTYSDDEADVGPEADINNLESSIPEEPKRIHQALKDPSWIEAIRLFLAYASFMGFLVYQMDVKSAFLYGTIEEEVYVCQPPGFKDPDNPDKVYKVVKALYGLHQAPRAWYETLATYLLENDDIIFGATNKNLCKSFEKLMKDRFQMSSIGELTFFLGKSASTPIDAEKPLLKNPDGEYVDVHTYRSMIVQDETVVATSSTKAKYIAAASGCAHVLWIQNQLLDCGSPCPYWVYKNWLVQKKMALGKDTSNPLMANNLPKIVWYSTHHITSMKSWLVQKQTALSKDSSNMLTVDSLLKTIWFSIHHHLTNEVLAIPWQTATEACGCMFDDDKVFAVKSILSAVSIKLDITSISSNSPLLGANTPRSDEDRLEILELTVFMLQMVVVKFVLLGLYIYFSKEFESFTHTNTLTPLPRHKPQHQFHSHIIHYSQIMSSAFTDTHNMVAILAKSDASEGFDQIIDFLNDSYIQYALTVNPYIYVSRIKQFWNTATVRQSADVTRLQALVDKKKEIFTGLARMGYEKPSTKLTFFKAFFSSQWKFLIHTILQSQSAKRTSWNEFSSAMASAVIFLSTGRKFNFSKYIFDSLVRNIDSSSKFYMYLRFIQLIIQNQLGDLSTYTTKYISPALTQKVFVNMRRIGKGFSGVETPLFEGMLVVQENVVEGIADEQVQTDSVVTTAPEDVTAAAQTLEITQLKKRVKKLERVNKIKTFKLRRLKKVGTSQTVETFNDTIMKDVSNQGRMIVKLDRDEGIELIGEKEKTKEVKDIVDNAQVEGRQAEKQQIIPAAEPNIPVVTITDAPVKVATASTRRRRGVVIKDPEEESSAKTSDETKSKDKIKGILVEEPKPMKKKQQVEMDEAYARKLHKELNQDINWDVAIENNTTGFKLDYFNGKSYDDIRLIFEAKFNTNMEFLLKSKEQIEEESRALEKATPLARKVPVVDYEIILLNNKPRYKIIKADGTHQLYASFITVLKNFDRDDLETLWSIVKERFSTSNPNNFSDEYLLTTLKTMFRRPDGQDNKYLQHERYALRVVIEFGDSYKAPPEETAKDKGLAGEVSSSTKKKGRTMAITAEEMQKRKNDVKERITLLLALFDEQLNESQFKYEEISHIDNEDIEEMDIKWNLALLSMRADRFWKNTESADYQGVKTEGRKRATRRILRWKSLLLRQLNPFRVFDGIKVIWLRKMKLQRIMLLKNTKNLNTKISKLNEELSDCETDFYNYKRGLSQVEARLVKFKENEIKYREKIRDLERDIELKDNKIKYLRNELEEVKKEKESIDFKIKNASKDLDRLFESQKLDKDMKGVGFNEYYVVPPPLARVYSPPKKDLSWMGLPEFVDDTVTDYTRPTPSIDVSKSINKEQEER</sequence>
<dbReference type="EMBL" id="BKCJ010002649">
    <property type="protein sequence ID" value="GEU50003.1"/>
    <property type="molecule type" value="Genomic_DNA"/>
</dbReference>
<dbReference type="InterPro" id="IPR001878">
    <property type="entry name" value="Znf_CCHC"/>
</dbReference>
<gene>
    <name evidence="9" type="ORF">Tci_021981</name>
</gene>
<evidence type="ECO:0000256" key="5">
    <source>
        <dbReference type="PROSITE-ProRule" id="PRU00047"/>
    </source>
</evidence>
<dbReference type="InterPro" id="IPR039537">
    <property type="entry name" value="Retrotran_Ty1/copia-like"/>
</dbReference>
<evidence type="ECO:0000259" key="8">
    <source>
        <dbReference type="PROSITE" id="PS50158"/>
    </source>
</evidence>
<name>A0A6L2KKI8_TANCI</name>
<dbReference type="Pfam" id="PF25597">
    <property type="entry name" value="SH3_retrovirus"/>
    <property type="match status" value="1"/>
</dbReference>
<reference evidence="9" key="1">
    <citation type="journal article" date="2019" name="Sci. Rep.">
        <title>Draft genome of Tanacetum cinerariifolium, the natural source of mosquito coil.</title>
        <authorList>
            <person name="Yamashiro T."/>
            <person name="Shiraishi A."/>
            <person name="Satake H."/>
            <person name="Nakayama K."/>
        </authorList>
    </citation>
    <scope>NUCLEOTIDE SEQUENCE</scope>
</reference>
<dbReference type="Pfam" id="PF22936">
    <property type="entry name" value="Pol_BBD"/>
    <property type="match status" value="1"/>
</dbReference>
<feature type="domain" description="CCHC-type" evidence="8">
    <location>
        <begin position="1097"/>
        <end position="1112"/>
    </location>
</feature>
<dbReference type="PANTHER" id="PTHR42648:SF32">
    <property type="entry name" value="RIBONUCLEASE H-LIKE DOMAIN, GAG-PRE-INTEGRASE DOMAIN PROTEIN-RELATED"/>
    <property type="match status" value="1"/>
</dbReference>
<dbReference type="GO" id="GO:0003676">
    <property type="term" value="F:nucleic acid binding"/>
    <property type="evidence" value="ECO:0007669"/>
    <property type="project" value="InterPro"/>
</dbReference>
<dbReference type="SMART" id="SM00343">
    <property type="entry name" value="ZnF_C2HC"/>
    <property type="match status" value="1"/>
</dbReference>